<feature type="transmembrane region" description="Helical" evidence="6">
    <location>
        <begin position="162"/>
        <end position="180"/>
    </location>
</feature>
<feature type="domain" description="Major facilitator superfamily (MFS) profile" evidence="7">
    <location>
        <begin position="34"/>
        <end position="442"/>
    </location>
</feature>
<dbReference type="PANTHER" id="PTHR43791">
    <property type="entry name" value="PERMEASE-RELATED"/>
    <property type="match status" value="1"/>
</dbReference>
<evidence type="ECO:0000259" key="7">
    <source>
        <dbReference type="PROSITE" id="PS50850"/>
    </source>
</evidence>
<evidence type="ECO:0000256" key="3">
    <source>
        <dbReference type="ARBA" id="ARBA00022692"/>
    </source>
</evidence>
<feature type="transmembrane region" description="Helical" evidence="6">
    <location>
        <begin position="291"/>
        <end position="313"/>
    </location>
</feature>
<keyword evidence="4 6" id="KW-1133">Transmembrane helix</keyword>
<feature type="transmembrane region" description="Helical" evidence="6">
    <location>
        <begin position="416"/>
        <end position="435"/>
    </location>
</feature>
<dbReference type="PROSITE" id="PS50850">
    <property type="entry name" value="MFS"/>
    <property type="match status" value="1"/>
</dbReference>
<feature type="transmembrane region" description="Helical" evidence="6">
    <location>
        <begin position="381"/>
        <end position="404"/>
    </location>
</feature>
<dbReference type="InterPro" id="IPR036259">
    <property type="entry name" value="MFS_trans_sf"/>
</dbReference>
<evidence type="ECO:0000256" key="1">
    <source>
        <dbReference type="ARBA" id="ARBA00004141"/>
    </source>
</evidence>
<protein>
    <submittedName>
        <fullName evidence="8">Putative tartrate transporter</fullName>
    </submittedName>
</protein>
<evidence type="ECO:0000256" key="2">
    <source>
        <dbReference type="ARBA" id="ARBA00022448"/>
    </source>
</evidence>
<dbReference type="AlphaFoldDB" id="A0A2N9LJQ5"/>
<dbReference type="Gene3D" id="1.20.1250.20">
    <property type="entry name" value="MFS general substrate transporter like domains"/>
    <property type="match status" value="2"/>
</dbReference>
<feature type="transmembrane region" description="Helical" evidence="6">
    <location>
        <begin position="325"/>
        <end position="342"/>
    </location>
</feature>
<feature type="transmembrane region" description="Helical" evidence="6">
    <location>
        <begin position="260"/>
        <end position="285"/>
    </location>
</feature>
<keyword evidence="5 6" id="KW-0472">Membrane</keyword>
<dbReference type="GO" id="GO:0016020">
    <property type="term" value="C:membrane"/>
    <property type="evidence" value="ECO:0007669"/>
    <property type="project" value="UniProtKB-SubCell"/>
</dbReference>
<feature type="transmembrane region" description="Helical" evidence="6">
    <location>
        <begin position="348"/>
        <end position="369"/>
    </location>
</feature>
<dbReference type="InterPro" id="IPR020846">
    <property type="entry name" value="MFS_dom"/>
</dbReference>
<evidence type="ECO:0000256" key="4">
    <source>
        <dbReference type="ARBA" id="ARBA00022989"/>
    </source>
</evidence>
<gene>
    <name evidence="8" type="primary">ttuB</name>
    <name evidence="8" type="ORF">SBA5_40024</name>
</gene>
<dbReference type="OrthoDB" id="9773404at2"/>
<dbReference type="FunFam" id="1.20.1250.20:FF:000018">
    <property type="entry name" value="MFS transporter permease"/>
    <property type="match status" value="1"/>
</dbReference>
<accession>A0A2N9LJQ5</accession>
<evidence type="ECO:0000256" key="6">
    <source>
        <dbReference type="SAM" id="Phobius"/>
    </source>
</evidence>
<dbReference type="GO" id="GO:0022857">
    <property type="term" value="F:transmembrane transporter activity"/>
    <property type="evidence" value="ECO:0007669"/>
    <property type="project" value="InterPro"/>
</dbReference>
<feature type="transmembrane region" description="Helical" evidence="6">
    <location>
        <begin position="192"/>
        <end position="211"/>
    </location>
</feature>
<keyword evidence="3 6" id="KW-0812">Transmembrane</keyword>
<reference evidence="9" key="1">
    <citation type="submission" date="2018-02" db="EMBL/GenBank/DDBJ databases">
        <authorList>
            <person name="Hausmann B."/>
        </authorList>
    </citation>
    <scope>NUCLEOTIDE SEQUENCE [LARGE SCALE GENOMIC DNA]</scope>
    <source>
        <strain evidence="9">Peat soil MAG SbA5</strain>
    </source>
</reference>
<feature type="transmembrane region" description="Helical" evidence="6">
    <location>
        <begin position="130"/>
        <end position="150"/>
    </location>
</feature>
<evidence type="ECO:0000313" key="9">
    <source>
        <dbReference type="Proteomes" id="UP000239735"/>
    </source>
</evidence>
<feature type="transmembrane region" description="Helical" evidence="6">
    <location>
        <begin position="30"/>
        <end position="47"/>
    </location>
</feature>
<dbReference type="Proteomes" id="UP000239735">
    <property type="component" value="Unassembled WGS sequence"/>
</dbReference>
<dbReference type="Pfam" id="PF07690">
    <property type="entry name" value="MFS_1"/>
    <property type="match status" value="1"/>
</dbReference>
<dbReference type="InterPro" id="IPR011701">
    <property type="entry name" value="MFS"/>
</dbReference>
<feature type="transmembrane region" description="Helical" evidence="6">
    <location>
        <begin position="100"/>
        <end position="118"/>
    </location>
</feature>
<dbReference type="EMBL" id="OKRB01000097">
    <property type="protein sequence ID" value="SPE23499.1"/>
    <property type="molecule type" value="Genomic_DNA"/>
</dbReference>
<sequence>MSDSRDGSAVLSTIENPAAAAIGVSAQRKAALRLLPVIGVGYGLAFMDRINISFASLEMNKDLHFSASVYGFGAGLFFIGYALCEVPSNLLLLRFGARRWMARIMFTWGLLAAAMMFVRTPLELNVMRLLLGVAEAGFYPGVIYYLTLWFPLRMRARAVSRFYVSLPLASVVMGSLAGWLMGLGGKLGLAGWQWLFLVEGLPTALFSLVILKMLPDSPAKATWLTAEEKAWLANQLKADGEKAHLGHSAGVAQALLSPKVWMIGVFFFFALFTNYAFGFSAPAILQGLTGWSVTNVGFLVSCFGLAGAAGMLLNSAHSDRRGERALHSIVPCLVMAAGYLTAGCAKEPWLVVAGLAAGFIAFMSLLGPANAVPMQFLAGRAAAAGIAAMNTITMFAGFLGPYWMGVMKDYTGNYEAGLRGLVLPCLLAAGTMYALTRSLARGKMTPRVAALADETA</sequence>
<keyword evidence="2" id="KW-0813">Transport</keyword>
<name>A0A2N9LJQ5_9BACT</name>
<comment type="subcellular location">
    <subcellularLocation>
        <location evidence="1">Membrane</location>
        <topology evidence="1">Multi-pass membrane protein</topology>
    </subcellularLocation>
</comment>
<dbReference type="SUPFAM" id="SSF103473">
    <property type="entry name" value="MFS general substrate transporter"/>
    <property type="match status" value="1"/>
</dbReference>
<evidence type="ECO:0000313" key="8">
    <source>
        <dbReference type="EMBL" id="SPE23499.1"/>
    </source>
</evidence>
<organism evidence="8 9">
    <name type="scientific">Candidatus Sulfuritelmatomonas gaucii</name>
    <dbReference type="NCBI Taxonomy" id="2043161"/>
    <lineage>
        <taxon>Bacteria</taxon>
        <taxon>Pseudomonadati</taxon>
        <taxon>Acidobacteriota</taxon>
        <taxon>Terriglobia</taxon>
        <taxon>Terriglobales</taxon>
        <taxon>Acidobacteriaceae</taxon>
        <taxon>Candidatus Sulfuritelmatomonas</taxon>
    </lineage>
</organism>
<dbReference type="CDD" id="cd17319">
    <property type="entry name" value="MFS_ExuT_GudP_like"/>
    <property type="match status" value="1"/>
</dbReference>
<evidence type="ECO:0000256" key="5">
    <source>
        <dbReference type="ARBA" id="ARBA00023136"/>
    </source>
</evidence>
<dbReference type="PANTHER" id="PTHR43791:SF36">
    <property type="entry name" value="TRANSPORTER, PUTATIVE (AFU_ORTHOLOGUE AFUA_6G08340)-RELATED"/>
    <property type="match status" value="1"/>
</dbReference>
<feature type="transmembrane region" description="Helical" evidence="6">
    <location>
        <begin position="67"/>
        <end position="93"/>
    </location>
</feature>
<proteinExistence type="predicted"/>